<dbReference type="InterPro" id="IPR011990">
    <property type="entry name" value="TPR-like_helical_dom_sf"/>
</dbReference>
<dbReference type="Gene3D" id="1.25.40.10">
    <property type="entry name" value="Tetratricopeptide repeat domain"/>
    <property type="match status" value="2"/>
</dbReference>
<organism evidence="7 8">
    <name type="scientific">Massilia yuzhufengensis</name>
    <dbReference type="NCBI Taxonomy" id="1164594"/>
    <lineage>
        <taxon>Bacteria</taxon>
        <taxon>Pseudomonadati</taxon>
        <taxon>Pseudomonadota</taxon>
        <taxon>Betaproteobacteria</taxon>
        <taxon>Burkholderiales</taxon>
        <taxon>Oxalobacteraceae</taxon>
        <taxon>Telluria group</taxon>
        <taxon>Massilia</taxon>
    </lineage>
</organism>
<evidence type="ECO:0000256" key="4">
    <source>
        <dbReference type="SAM" id="Phobius"/>
    </source>
</evidence>
<evidence type="ECO:0000313" key="7">
    <source>
        <dbReference type="EMBL" id="SFC33467.1"/>
    </source>
</evidence>
<dbReference type="RefSeq" id="WP_091872828.1">
    <property type="nucleotide sequence ID" value="NZ_FOLD01000005.1"/>
</dbReference>
<dbReference type="CDD" id="cd01949">
    <property type="entry name" value="GGDEF"/>
    <property type="match status" value="1"/>
</dbReference>
<dbReference type="GO" id="GO:0005886">
    <property type="term" value="C:plasma membrane"/>
    <property type="evidence" value="ECO:0007669"/>
    <property type="project" value="TreeGrafter"/>
</dbReference>
<proteinExistence type="predicted"/>
<keyword evidence="4" id="KW-0812">Transmembrane</keyword>
<dbReference type="Pfam" id="PF00990">
    <property type="entry name" value="GGDEF"/>
    <property type="match status" value="1"/>
</dbReference>
<feature type="coiled-coil region" evidence="3">
    <location>
        <begin position="406"/>
        <end position="466"/>
    </location>
</feature>
<dbReference type="InterPro" id="IPR000160">
    <property type="entry name" value="GGDEF_dom"/>
</dbReference>
<gene>
    <name evidence="7" type="ORF">SAMN05216204_105153</name>
</gene>
<evidence type="ECO:0000256" key="1">
    <source>
        <dbReference type="ARBA" id="ARBA00012528"/>
    </source>
</evidence>
<name>A0A1I1IB74_9BURK</name>
<keyword evidence="8" id="KW-1185">Reference proteome</keyword>
<dbReference type="InterPro" id="IPR029787">
    <property type="entry name" value="Nucleotide_cyclase"/>
</dbReference>
<dbReference type="SUPFAM" id="SSF48452">
    <property type="entry name" value="TPR-like"/>
    <property type="match status" value="2"/>
</dbReference>
<dbReference type="STRING" id="1164594.SAMN05216204_105153"/>
<dbReference type="PANTHER" id="PTHR45138:SF9">
    <property type="entry name" value="DIGUANYLATE CYCLASE DGCM-RELATED"/>
    <property type="match status" value="1"/>
</dbReference>
<dbReference type="OrthoDB" id="9813903at2"/>
<dbReference type="Gene3D" id="3.30.70.270">
    <property type="match status" value="1"/>
</dbReference>
<dbReference type="SUPFAM" id="SSF55073">
    <property type="entry name" value="Nucleotide cyclase"/>
    <property type="match status" value="1"/>
</dbReference>
<reference evidence="8" key="1">
    <citation type="submission" date="2016-10" db="EMBL/GenBank/DDBJ databases">
        <authorList>
            <person name="Varghese N."/>
            <person name="Submissions S."/>
        </authorList>
    </citation>
    <scope>NUCLEOTIDE SEQUENCE [LARGE SCALE GENOMIC DNA]</scope>
    <source>
        <strain evidence="8">CGMCC 1.12041</strain>
    </source>
</reference>
<accession>A0A1I1IB74</accession>
<dbReference type="GO" id="GO:0052621">
    <property type="term" value="F:diguanylate cyclase activity"/>
    <property type="evidence" value="ECO:0007669"/>
    <property type="project" value="UniProtKB-EC"/>
</dbReference>
<feature type="chain" id="PRO_5011646678" description="diguanylate cyclase" evidence="5">
    <location>
        <begin position="31"/>
        <end position="677"/>
    </location>
</feature>
<evidence type="ECO:0000259" key="6">
    <source>
        <dbReference type="PROSITE" id="PS50887"/>
    </source>
</evidence>
<dbReference type="InterPro" id="IPR050469">
    <property type="entry name" value="Diguanylate_Cyclase"/>
</dbReference>
<feature type="transmembrane region" description="Helical" evidence="4">
    <location>
        <begin position="427"/>
        <end position="446"/>
    </location>
</feature>
<feature type="domain" description="GGDEF" evidence="6">
    <location>
        <begin position="499"/>
        <end position="636"/>
    </location>
</feature>
<dbReference type="NCBIfam" id="TIGR00254">
    <property type="entry name" value="GGDEF"/>
    <property type="match status" value="1"/>
</dbReference>
<feature type="signal peptide" evidence="5">
    <location>
        <begin position="1"/>
        <end position="30"/>
    </location>
</feature>
<sequence length="677" mass="74801">MPLFLPRALLQPRRIALAAALCLASAVAVAQGTPLAQRLAEIREINKYVPERALPMLQAMEREARAAALPERIEFLNQLSQAHDGLGQNREAAALADELVNIGRQHDSKVALAKGTLRKGYMAFHQQDLATSHRLIWEAEKLAQQTSDTELRVRTMISSGESFAEEGNFPAALERLQAAAAFARQHRDPTQIVMALNALIRLYGQMREHAKGFGILEEALETAKQGASPGRTATLKHAEYGLAIDSGQNERALNALLDSLAIERRIGATSMIARTLINLSDCYLKLRDYPNAARYGELAVAASRAQNHAGREATARLNLGQAYLATGRLLEGKRHIEAGMKAYDNLGDKPELQLVLVEYGQALERAGDLAGALTAYHREREISNELFEKRRQRAVLDLQEKYETEKKQRRIELLSTEAEVNRLQQRVWWLLAAVFGLASIVVGLLYRKVRHANAALYEKNKELKQQSVRDPLTGLYNRRHFLDYMRNAPQPELAAKGDQCGALFLLDVDHFKNINDTYGHAAGDAVLTAISASLGEILRETDMIVRWGGEEFLAFLPALPRGGLDEVAQRILNGISAVSIEHGGHTLAVNVSIGYAPFPLSCGGQVLPWERTVNVVDMALYLAKAHGRNRAYGVQGFGDPAQVCIDEIEKNLERAWRAGQVHLSVVRGNVLEQRASA</sequence>
<keyword evidence="4" id="KW-0472">Membrane</keyword>
<dbReference type="InterPro" id="IPR043128">
    <property type="entry name" value="Rev_trsase/Diguanyl_cyclase"/>
</dbReference>
<protein>
    <recommendedName>
        <fullName evidence="1">diguanylate cyclase</fullName>
        <ecNumber evidence="1">2.7.7.65</ecNumber>
    </recommendedName>
</protein>
<evidence type="ECO:0000256" key="2">
    <source>
        <dbReference type="ARBA" id="ARBA00034247"/>
    </source>
</evidence>
<dbReference type="GO" id="GO:1902201">
    <property type="term" value="P:negative regulation of bacterial-type flagellum-dependent cell motility"/>
    <property type="evidence" value="ECO:0007669"/>
    <property type="project" value="TreeGrafter"/>
</dbReference>
<evidence type="ECO:0000256" key="5">
    <source>
        <dbReference type="SAM" id="SignalP"/>
    </source>
</evidence>
<dbReference type="Proteomes" id="UP000198639">
    <property type="component" value="Unassembled WGS sequence"/>
</dbReference>
<dbReference type="GO" id="GO:0043709">
    <property type="term" value="P:cell adhesion involved in single-species biofilm formation"/>
    <property type="evidence" value="ECO:0007669"/>
    <property type="project" value="TreeGrafter"/>
</dbReference>
<dbReference type="EC" id="2.7.7.65" evidence="1"/>
<dbReference type="AlphaFoldDB" id="A0A1I1IB74"/>
<evidence type="ECO:0000313" key="8">
    <source>
        <dbReference type="Proteomes" id="UP000198639"/>
    </source>
</evidence>
<keyword evidence="3" id="KW-0175">Coiled coil</keyword>
<dbReference type="PANTHER" id="PTHR45138">
    <property type="entry name" value="REGULATORY COMPONENTS OF SENSORY TRANSDUCTION SYSTEM"/>
    <property type="match status" value="1"/>
</dbReference>
<dbReference type="EMBL" id="FOLD01000005">
    <property type="protein sequence ID" value="SFC33467.1"/>
    <property type="molecule type" value="Genomic_DNA"/>
</dbReference>
<comment type="catalytic activity">
    <reaction evidence="2">
        <text>2 GTP = 3',3'-c-di-GMP + 2 diphosphate</text>
        <dbReference type="Rhea" id="RHEA:24898"/>
        <dbReference type="ChEBI" id="CHEBI:33019"/>
        <dbReference type="ChEBI" id="CHEBI:37565"/>
        <dbReference type="ChEBI" id="CHEBI:58805"/>
        <dbReference type="EC" id="2.7.7.65"/>
    </reaction>
</comment>
<dbReference type="SMART" id="SM00267">
    <property type="entry name" value="GGDEF"/>
    <property type="match status" value="1"/>
</dbReference>
<dbReference type="FunFam" id="3.30.70.270:FF:000001">
    <property type="entry name" value="Diguanylate cyclase domain protein"/>
    <property type="match status" value="1"/>
</dbReference>
<keyword evidence="5" id="KW-0732">Signal</keyword>
<keyword evidence="4" id="KW-1133">Transmembrane helix</keyword>
<evidence type="ECO:0000256" key="3">
    <source>
        <dbReference type="SAM" id="Coils"/>
    </source>
</evidence>
<dbReference type="PROSITE" id="PS50887">
    <property type="entry name" value="GGDEF"/>
    <property type="match status" value="1"/>
</dbReference>